<evidence type="ECO:0000313" key="24">
    <source>
        <dbReference type="Proteomes" id="UP000286715"/>
    </source>
</evidence>
<keyword evidence="12 23" id="KW-0418">Kinase</keyword>
<dbReference type="GO" id="GO:0000155">
    <property type="term" value="F:phosphorelay sensor kinase activity"/>
    <property type="evidence" value="ECO:0007669"/>
    <property type="project" value="InterPro"/>
</dbReference>
<evidence type="ECO:0000256" key="7">
    <source>
        <dbReference type="ARBA" id="ARBA00022490"/>
    </source>
</evidence>
<dbReference type="PRINTS" id="PR00344">
    <property type="entry name" value="BCTRLSENSOR"/>
</dbReference>
<keyword evidence="20" id="KW-0472">Membrane</keyword>
<evidence type="ECO:0000256" key="11">
    <source>
        <dbReference type="ARBA" id="ARBA00022741"/>
    </source>
</evidence>
<keyword evidence="6" id="KW-0004">4Fe-4S</keyword>
<comment type="catalytic activity">
    <reaction evidence="1">
        <text>ATP + protein L-histidine = ADP + protein N-phospho-L-histidine.</text>
        <dbReference type="EC" id="2.7.13.3"/>
    </reaction>
</comment>
<dbReference type="RefSeq" id="WP_124397514.1">
    <property type="nucleotide sequence ID" value="NZ_BHZE01000007.1"/>
</dbReference>
<feature type="domain" description="Histidine kinase" evidence="22">
    <location>
        <begin position="402"/>
        <end position="596"/>
    </location>
</feature>
<dbReference type="PROSITE" id="PS50109">
    <property type="entry name" value="HIS_KIN"/>
    <property type="match status" value="1"/>
</dbReference>
<keyword evidence="11" id="KW-0547">Nucleotide-binding</keyword>
<dbReference type="GO" id="GO:0046983">
    <property type="term" value="F:protein dimerization activity"/>
    <property type="evidence" value="ECO:0007669"/>
    <property type="project" value="InterPro"/>
</dbReference>
<dbReference type="EC" id="2.7.13.3" evidence="4"/>
<evidence type="ECO:0000256" key="10">
    <source>
        <dbReference type="ARBA" id="ARBA00022723"/>
    </source>
</evidence>
<dbReference type="InterPro" id="IPR011990">
    <property type="entry name" value="TPR-like_helical_dom_sf"/>
</dbReference>
<dbReference type="SMART" id="SM00028">
    <property type="entry name" value="TPR"/>
    <property type="match status" value="4"/>
</dbReference>
<evidence type="ECO:0000256" key="2">
    <source>
        <dbReference type="ARBA" id="ARBA00001966"/>
    </source>
</evidence>
<dbReference type="CDD" id="cd16917">
    <property type="entry name" value="HATPase_UhpB-NarQ-NarX-like"/>
    <property type="match status" value="1"/>
</dbReference>
<dbReference type="AlphaFoldDB" id="A0A401XKC5"/>
<organism evidence="23 24">
    <name type="scientific">Thermaurantimonas aggregans</name>
    <dbReference type="NCBI Taxonomy" id="2173829"/>
    <lineage>
        <taxon>Bacteria</taxon>
        <taxon>Pseudomonadati</taxon>
        <taxon>Bacteroidota</taxon>
        <taxon>Flavobacteriia</taxon>
        <taxon>Flavobacteriales</taxon>
        <taxon>Schleiferiaceae</taxon>
        <taxon>Thermaurantimonas</taxon>
    </lineage>
</organism>
<dbReference type="InterPro" id="IPR003594">
    <property type="entry name" value="HATPase_dom"/>
</dbReference>
<dbReference type="Gene3D" id="1.25.40.10">
    <property type="entry name" value="Tetratricopeptide repeat domain"/>
    <property type="match status" value="2"/>
</dbReference>
<dbReference type="SMART" id="SM00387">
    <property type="entry name" value="HATPase_c"/>
    <property type="match status" value="1"/>
</dbReference>
<dbReference type="Pfam" id="PF13181">
    <property type="entry name" value="TPR_8"/>
    <property type="match status" value="1"/>
</dbReference>
<dbReference type="InterPro" id="IPR050482">
    <property type="entry name" value="Sensor_HK_TwoCompSys"/>
</dbReference>
<evidence type="ECO:0000256" key="4">
    <source>
        <dbReference type="ARBA" id="ARBA00012438"/>
    </source>
</evidence>
<evidence type="ECO:0000256" key="15">
    <source>
        <dbReference type="ARBA" id="ARBA00023012"/>
    </source>
</evidence>
<dbReference type="GO" id="GO:0005737">
    <property type="term" value="C:cytoplasm"/>
    <property type="evidence" value="ECO:0007669"/>
    <property type="project" value="UniProtKB-SubCell"/>
</dbReference>
<evidence type="ECO:0000256" key="13">
    <source>
        <dbReference type="ARBA" id="ARBA00022840"/>
    </source>
</evidence>
<comment type="cofactor">
    <cofactor evidence="2">
        <name>[4Fe-4S] cluster</name>
        <dbReference type="ChEBI" id="CHEBI:49883"/>
    </cofactor>
</comment>
<keyword evidence="8" id="KW-0597">Phosphoprotein</keyword>
<comment type="subcellular location">
    <subcellularLocation>
        <location evidence="3">Cytoplasm</location>
    </subcellularLocation>
</comment>
<comment type="function">
    <text evidence="17">Member of the two-component regulatory system NreB/NreC involved in the control of dissimilatory nitrate/nitrite reduction in response to oxygen. NreB functions as a direct oxygen sensor histidine kinase which is autophosphorylated, in the absence of oxygen, probably at the conserved histidine residue, and transfers its phosphate group probably to a conserved aspartate residue of NreC. NreB/NreC activates the expression of the nitrate (narGHJI) and nitrite (nir) reductase operons, as well as the putative nitrate transporter gene narT.</text>
</comment>
<gene>
    <name evidence="23" type="ORF">JCM31826_09340</name>
</gene>
<evidence type="ECO:0000256" key="18">
    <source>
        <dbReference type="ARBA" id="ARBA00030800"/>
    </source>
</evidence>
<dbReference type="GO" id="GO:0005524">
    <property type="term" value="F:ATP binding"/>
    <property type="evidence" value="ECO:0007669"/>
    <property type="project" value="UniProtKB-KW"/>
</dbReference>
<keyword evidence="15" id="KW-0902">Two-component regulatory system</keyword>
<evidence type="ECO:0000256" key="14">
    <source>
        <dbReference type="ARBA" id="ARBA00023004"/>
    </source>
</evidence>
<dbReference type="Pfam" id="PF13424">
    <property type="entry name" value="TPR_12"/>
    <property type="match status" value="1"/>
</dbReference>
<evidence type="ECO:0000256" key="17">
    <source>
        <dbReference type="ARBA" id="ARBA00024827"/>
    </source>
</evidence>
<keyword evidence="13" id="KW-0067">ATP-binding</keyword>
<evidence type="ECO:0000256" key="6">
    <source>
        <dbReference type="ARBA" id="ARBA00022485"/>
    </source>
</evidence>
<keyword evidence="21" id="KW-0732">Signal</keyword>
<dbReference type="InterPro" id="IPR004358">
    <property type="entry name" value="Sig_transdc_His_kin-like_C"/>
</dbReference>
<accession>A0A401XKC5</accession>
<evidence type="ECO:0000256" key="5">
    <source>
        <dbReference type="ARBA" id="ARBA00017322"/>
    </source>
</evidence>
<dbReference type="SUPFAM" id="SSF55874">
    <property type="entry name" value="ATPase domain of HSP90 chaperone/DNA topoisomerase II/histidine kinase"/>
    <property type="match status" value="1"/>
</dbReference>
<evidence type="ECO:0000256" key="3">
    <source>
        <dbReference type="ARBA" id="ARBA00004496"/>
    </source>
</evidence>
<dbReference type="PANTHER" id="PTHR24421">
    <property type="entry name" value="NITRATE/NITRITE SENSOR PROTEIN NARX-RELATED"/>
    <property type="match status" value="1"/>
</dbReference>
<keyword evidence="20" id="KW-1133">Transmembrane helix</keyword>
<evidence type="ECO:0000256" key="21">
    <source>
        <dbReference type="SAM" id="SignalP"/>
    </source>
</evidence>
<keyword evidence="7" id="KW-0963">Cytoplasm</keyword>
<reference evidence="23 24" key="1">
    <citation type="submission" date="2018-11" db="EMBL/GenBank/DDBJ databases">
        <title>Schleiferia aggregans sp. nov., a moderately thermophilic heterotrophic bacterium isolated from microbial mats at a terrestrial hot spring.</title>
        <authorList>
            <person name="Iino T."/>
            <person name="Ohkuma M."/>
            <person name="Haruta S."/>
        </authorList>
    </citation>
    <scope>NUCLEOTIDE SEQUENCE [LARGE SCALE GENOMIC DNA]</scope>
    <source>
        <strain evidence="23 24">LA</strain>
    </source>
</reference>
<keyword evidence="14" id="KW-0408">Iron</keyword>
<dbReference type="Pfam" id="PF02518">
    <property type="entry name" value="HATPase_c"/>
    <property type="match status" value="1"/>
</dbReference>
<dbReference type="Gene3D" id="3.30.565.10">
    <property type="entry name" value="Histidine kinase-like ATPase, C-terminal domain"/>
    <property type="match status" value="1"/>
</dbReference>
<keyword evidence="20" id="KW-0812">Transmembrane</keyword>
<feature type="coiled-coil region" evidence="19">
    <location>
        <begin position="305"/>
        <end position="344"/>
    </location>
</feature>
<keyword evidence="9" id="KW-0808">Transferase</keyword>
<dbReference type="OrthoDB" id="9778366at2"/>
<feature type="chain" id="PRO_5019435834" description="Oxygen sensor histidine kinase NreB" evidence="21">
    <location>
        <begin position="20"/>
        <end position="600"/>
    </location>
</feature>
<evidence type="ECO:0000256" key="12">
    <source>
        <dbReference type="ARBA" id="ARBA00022777"/>
    </source>
</evidence>
<dbReference type="SUPFAM" id="SSF48452">
    <property type="entry name" value="TPR-like"/>
    <property type="match status" value="2"/>
</dbReference>
<evidence type="ECO:0000256" key="16">
    <source>
        <dbReference type="ARBA" id="ARBA00023014"/>
    </source>
</evidence>
<feature type="signal peptide" evidence="21">
    <location>
        <begin position="1"/>
        <end position="19"/>
    </location>
</feature>
<comment type="caution">
    <text evidence="23">The sequence shown here is derived from an EMBL/GenBank/DDBJ whole genome shotgun (WGS) entry which is preliminary data.</text>
</comment>
<dbReference type="Proteomes" id="UP000286715">
    <property type="component" value="Unassembled WGS sequence"/>
</dbReference>
<dbReference type="InterPro" id="IPR005467">
    <property type="entry name" value="His_kinase_dom"/>
</dbReference>
<keyword evidence="24" id="KW-1185">Reference proteome</keyword>
<proteinExistence type="predicted"/>
<dbReference type="GO" id="GO:0051539">
    <property type="term" value="F:4 iron, 4 sulfur cluster binding"/>
    <property type="evidence" value="ECO:0007669"/>
    <property type="project" value="UniProtKB-KW"/>
</dbReference>
<evidence type="ECO:0000256" key="9">
    <source>
        <dbReference type="ARBA" id="ARBA00022679"/>
    </source>
</evidence>
<evidence type="ECO:0000256" key="19">
    <source>
        <dbReference type="SAM" id="Coils"/>
    </source>
</evidence>
<evidence type="ECO:0000256" key="8">
    <source>
        <dbReference type="ARBA" id="ARBA00022553"/>
    </source>
</evidence>
<keyword evidence="16" id="KW-0411">Iron-sulfur</keyword>
<dbReference type="Gene3D" id="1.20.5.1930">
    <property type="match status" value="1"/>
</dbReference>
<sequence length="600" mass="69349">MKKALTSIVLCLFTLTISAQNGSWNARFISAVSPAYTDSQQKDTLNKLLRIAETEDIKEAKPLYYNALAAYYYQVEKPESMITYLYKAIELNRKQDNKTLLSTNYNLLSIYHQEQQNYDKALEAIQQAIFYLDTLKQSILHKIYLSNLAAIHFMKEDYISAKDIYEKNIDFYLAVQDTVSYLSDLYNLAFSYYKLKDFEKSKNTIEKFLKTYYLFSEKSEIQDLLANIYGTLEKISFDQGMYTSALLYQNRKLEIARTLNNYAMLSEVYERRSETHERLGQYEEALRSSKLAAQYKDSLLNETRLKALAEMESKYESKIKTLELQDAKNKISIEQRKKKQYLALSLLIATVLIGSSIVVYQKIKLNKKELMLYDEKINKLIKDHELETANALLRGQDMEREHIATELHDRLGSMMGNIKLHLQVLAKKLSFDEHLKSELQSTAELIKEAADEIRRISHNLSTGIVHRYGLKAAVEEFSNQISKSGMIQIEVEFTPVDFPRLDRDLETQIYRIIQEFTSNTLKHARASVVHLFIAYLNDEIQILFEDNGRGFEVNKKSRGIGIFNIENRISKINGSMEIDSKPGRGTAISITIPVKKKSLA</sequence>
<dbReference type="InterPro" id="IPR036890">
    <property type="entry name" value="HATPase_C_sf"/>
</dbReference>
<dbReference type="InterPro" id="IPR019734">
    <property type="entry name" value="TPR_rpt"/>
</dbReference>
<dbReference type="Pfam" id="PF07730">
    <property type="entry name" value="HisKA_3"/>
    <property type="match status" value="1"/>
</dbReference>
<keyword evidence="10" id="KW-0479">Metal-binding</keyword>
<evidence type="ECO:0000256" key="1">
    <source>
        <dbReference type="ARBA" id="ARBA00000085"/>
    </source>
</evidence>
<keyword evidence="19" id="KW-0175">Coiled coil</keyword>
<evidence type="ECO:0000256" key="20">
    <source>
        <dbReference type="SAM" id="Phobius"/>
    </source>
</evidence>
<dbReference type="GO" id="GO:0046872">
    <property type="term" value="F:metal ion binding"/>
    <property type="evidence" value="ECO:0007669"/>
    <property type="project" value="UniProtKB-KW"/>
</dbReference>
<dbReference type="PANTHER" id="PTHR24421:SF10">
    <property type="entry name" value="NITRATE_NITRITE SENSOR PROTEIN NARQ"/>
    <property type="match status" value="1"/>
</dbReference>
<dbReference type="EMBL" id="BHZE01000007">
    <property type="protein sequence ID" value="GCD77452.1"/>
    <property type="molecule type" value="Genomic_DNA"/>
</dbReference>
<dbReference type="InterPro" id="IPR011712">
    <property type="entry name" value="Sig_transdc_His_kin_sub3_dim/P"/>
</dbReference>
<feature type="transmembrane region" description="Helical" evidence="20">
    <location>
        <begin position="341"/>
        <end position="360"/>
    </location>
</feature>
<protein>
    <recommendedName>
        <fullName evidence="5">Oxygen sensor histidine kinase NreB</fullName>
        <ecNumber evidence="4">2.7.13.3</ecNumber>
    </recommendedName>
    <alternativeName>
        <fullName evidence="18">Nitrogen regulation protein B</fullName>
    </alternativeName>
</protein>
<dbReference type="GO" id="GO:0016020">
    <property type="term" value="C:membrane"/>
    <property type="evidence" value="ECO:0007669"/>
    <property type="project" value="InterPro"/>
</dbReference>
<evidence type="ECO:0000259" key="22">
    <source>
        <dbReference type="PROSITE" id="PS50109"/>
    </source>
</evidence>
<evidence type="ECO:0000313" key="23">
    <source>
        <dbReference type="EMBL" id="GCD77452.1"/>
    </source>
</evidence>
<name>A0A401XKC5_9FLAO</name>